<name>A0A2I6S9R7_9RHOO</name>
<evidence type="ECO:0000313" key="1">
    <source>
        <dbReference type="EMBL" id="AUN96010.1"/>
    </source>
</evidence>
<organism evidence="1 2">
    <name type="scientific">Pseudazoarcus pumilus</name>
    <dbReference type="NCBI Taxonomy" id="2067960"/>
    <lineage>
        <taxon>Bacteria</taxon>
        <taxon>Pseudomonadati</taxon>
        <taxon>Pseudomonadota</taxon>
        <taxon>Betaproteobacteria</taxon>
        <taxon>Rhodocyclales</taxon>
        <taxon>Zoogloeaceae</taxon>
        <taxon>Pseudazoarcus</taxon>
    </lineage>
</organism>
<protein>
    <recommendedName>
        <fullName evidence="3">Lipoprotein</fullName>
    </recommendedName>
</protein>
<dbReference type="EMBL" id="CP025682">
    <property type="protein sequence ID" value="AUN96010.1"/>
    <property type="molecule type" value="Genomic_DNA"/>
</dbReference>
<reference evidence="1 2" key="1">
    <citation type="submission" date="2018-01" db="EMBL/GenBank/DDBJ databases">
        <authorList>
            <person name="Fu G.-Y."/>
        </authorList>
    </citation>
    <scope>NUCLEOTIDE SEQUENCE [LARGE SCALE GENOMIC DNA]</scope>
    <source>
        <strain evidence="1 2">SY39</strain>
    </source>
</reference>
<accession>A0A2I6S9R7</accession>
<evidence type="ECO:0000313" key="2">
    <source>
        <dbReference type="Proteomes" id="UP000242205"/>
    </source>
</evidence>
<dbReference type="RefSeq" id="WP_102248055.1">
    <property type="nucleotide sequence ID" value="NZ_CP025682.1"/>
</dbReference>
<keyword evidence="2" id="KW-1185">Reference proteome</keyword>
<evidence type="ECO:0008006" key="3">
    <source>
        <dbReference type="Google" id="ProtNLM"/>
    </source>
</evidence>
<dbReference type="AlphaFoldDB" id="A0A2I6S9R7"/>
<sequence>MMSTAPLRHVAGALLAVFVLAGCVAYGVEEPRHVRSFEIPKGHMPPPGACRIWFPDRPPGQQPPPGDCFELRQRVPPGAALVRG</sequence>
<proteinExistence type="predicted"/>
<gene>
    <name evidence="1" type="ORF">C0099_14320</name>
</gene>
<dbReference type="KEGG" id="atw:C0099_14320"/>
<dbReference type="Proteomes" id="UP000242205">
    <property type="component" value="Chromosome"/>
</dbReference>